<dbReference type="InterPro" id="IPR040194">
    <property type="entry name" value="Cwf19-like"/>
</dbReference>
<dbReference type="AlphaFoldDB" id="A0AAD8A2P7"/>
<evidence type="ECO:0000256" key="2">
    <source>
        <dbReference type="SAM" id="MobiDB-lite"/>
    </source>
</evidence>
<organism evidence="3 4">
    <name type="scientific">Diploptera punctata</name>
    <name type="common">Pacific beetle cockroach</name>
    <dbReference type="NCBI Taxonomy" id="6984"/>
    <lineage>
        <taxon>Eukaryota</taxon>
        <taxon>Metazoa</taxon>
        <taxon>Ecdysozoa</taxon>
        <taxon>Arthropoda</taxon>
        <taxon>Hexapoda</taxon>
        <taxon>Insecta</taxon>
        <taxon>Pterygota</taxon>
        <taxon>Neoptera</taxon>
        <taxon>Polyneoptera</taxon>
        <taxon>Dictyoptera</taxon>
        <taxon>Blattodea</taxon>
        <taxon>Blaberoidea</taxon>
        <taxon>Blaberidae</taxon>
        <taxon>Diplopterinae</taxon>
        <taxon>Diploptera</taxon>
    </lineage>
</organism>
<name>A0AAD8A2P7_DIPPU</name>
<evidence type="ECO:0000256" key="1">
    <source>
        <dbReference type="ARBA" id="ARBA00006795"/>
    </source>
</evidence>
<reference evidence="3" key="2">
    <citation type="submission" date="2023-05" db="EMBL/GenBank/DDBJ databases">
        <authorList>
            <person name="Fouks B."/>
        </authorList>
    </citation>
    <scope>NUCLEOTIDE SEQUENCE</scope>
    <source>
        <strain evidence="3">Stay&amp;Tobe</strain>
        <tissue evidence="3">Testes</tissue>
    </source>
</reference>
<dbReference type="PANTHER" id="PTHR12072:SF5">
    <property type="entry name" value="CWF19-LIKE PROTEIN 2"/>
    <property type="match status" value="1"/>
</dbReference>
<evidence type="ECO:0000313" key="4">
    <source>
        <dbReference type="Proteomes" id="UP001233999"/>
    </source>
</evidence>
<protein>
    <submittedName>
        <fullName evidence="3">Uncharacterized protein</fullName>
    </submittedName>
</protein>
<accession>A0AAD8A2P7</accession>
<evidence type="ECO:0000313" key="3">
    <source>
        <dbReference type="EMBL" id="KAJ9590896.1"/>
    </source>
</evidence>
<dbReference type="Proteomes" id="UP001233999">
    <property type="component" value="Unassembled WGS sequence"/>
</dbReference>
<keyword evidence="4" id="KW-1185">Reference proteome</keyword>
<proteinExistence type="inferred from homology"/>
<comment type="caution">
    <text evidence="3">The sequence shown here is derived from an EMBL/GenBank/DDBJ whole genome shotgun (WGS) entry which is preliminary data.</text>
</comment>
<gene>
    <name evidence="3" type="ORF">L9F63_016078</name>
</gene>
<dbReference type="GO" id="GO:0000398">
    <property type="term" value="P:mRNA splicing, via spliceosome"/>
    <property type="evidence" value="ECO:0007669"/>
    <property type="project" value="TreeGrafter"/>
</dbReference>
<feature type="region of interest" description="Disordered" evidence="2">
    <location>
        <begin position="1"/>
        <end position="32"/>
    </location>
</feature>
<reference evidence="3" key="1">
    <citation type="journal article" date="2023" name="IScience">
        <title>Live-bearing cockroach genome reveals convergent evolutionary mechanisms linked to viviparity in insects and beyond.</title>
        <authorList>
            <person name="Fouks B."/>
            <person name="Harrison M.C."/>
            <person name="Mikhailova A.A."/>
            <person name="Marchal E."/>
            <person name="English S."/>
            <person name="Carruthers M."/>
            <person name="Jennings E.C."/>
            <person name="Chiamaka E.L."/>
            <person name="Frigard R.A."/>
            <person name="Pippel M."/>
            <person name="Attardo G.M."/>
            <person name="Benoit J.B."/>
            <person name="Bornberg-Bauer E."/>
            <person name="Tobe S.S."/>
        </authorList>
    </citation>
    <scope>NUCLEOTIDE SEQUENCE</scope>
    <source>
        <strain evidence="3">Stay&amp;Tobe</strain>
    </source>
</reference>
<comment type="similarity">
    <text evidence="1">Belongs to the CWF19 family.</text>
</comment>
<sequence length="87" mass="9905">MLDRLGQTDRELNPYWKDGGTGLPEEKDTRNQPTLSEKAIGDYGVDWLQRALKRAKEQAVEEGRSLEAVAAERWGSLKNLRDDAFSR</sequence>
<dbReference type="EMBL" id="JASPKZ010004182">
    <property type="protein sequence ID" value="KAJ9590896.1"/>
    <property type="molecule type" value="Genomic_DNA"/>
</dbReference>
<dbReference type="PANTHER" id="PTHR12072">
    <property type="entry name" value="CWF19, CELL CYCLE CONTROL PROTEIN"/>
    <property type="match status" value="1"/>
</dbReference>
<dbReference type="GO" id="GO:0071014">
    <property type="term" value="C:post-mRNA release spliceosomal complex"/>
    <property type="evidence" value="ECO:0007669"/>
    <property type="project" value="TreeGrafter"/>
</dbReference>
<feature type="compositionally biased region" description="Basic and acidic residues" evidence="2">
    <location>
        <begin position="1"/>
        <end position="12"/>
    </location>
</feature>